<gene>
    <name evidence="1" type="ORF">COO91_01146</name>
</gene>
<name>A0A2K8SIV8_9NOSO</name>
<dbReference type="EMBL" id="CP024785">
    <property type="protein sequence ID" value="AUB35270.1"/>
    <property type="molecule type" value="Genomic_DNA"/>
</dbReference>
<accession>A0A2K8SIV8</accession>
<dbReference type="AlphaFoldDB" id="A0A2K8SIV8"/>
<sequence length="44" mass="5107">MQSFLGRLLVSTDNDQTWDEDTDGLIDLELSPEMKQKYKLFGVE</sequence>
<reference evidence="1 2" key="1">
    <citation type="submission" date="2017-11" db="EMBL/GenBank/DDBJ databases">
        <title>Complete genome of a free-living desiccation-tolerant cyanobacterium and its photosynthetic adaptation to extreme terrestrial habitat.</title>
        <authorList>
            <person name="Shang J."/>
        </authorList>
    </citation>
    <scope>NUCLEOTIDE SEQUENCE [LARGE SCALE GENOMIC DNA]</scope>
    <source>
        <strain evidence="1 2">CCNUN1</strain>
    </source>
</reference>
<organism evidence="1 2">
    <name type="scientific">Nostoc flagelliforme CCNUN1</name>
    <dbReference type="NCBI Taxonomy" id="2038116"/>
    <lineage>
        <taxon>Bacteria</taxon>
        <taxon>Bacillati</taxon>
        <taxon>Cyanobacteriota</taxon>
        <taxon>Cyanophyceae</taxon>
        <taxon>Nostocales</taxon>
        <taxon>Nostocaceae</taxon>
        <taxon>Nostoc</taxon>
    </lineage>
</organism>
<proteinExistence type="predicted"/>
<protein>
    <submittedName>
        <fullName evidence="1">Uncharacterized protein</fullName>
    </submittedName>
</protein>
<evidence type="ECO:0000313" key="2">
    <source>
        <dbReference type="Proteomes" id="UP000232003"/>
    </source>
</evidence>
<dbReference type="KEGG" id="nfl:COO91_01146"/>
<dbReference type="Proteomes" id="UP000232003">
    <property type="component" value="Chromosome"/>
</dbReference>
<keyword evidence="2" id="KW-1185">Reference proteome</keyword>
<evidence type="ECO:0000313" key="1">
    <source>
        <dbReference type="EMBL" id="AUB35270.1"/>
    </source>
</evidence>